<dbReference type="InterPro" id="IPR029058">
    <property type="entry name" value="AB_hydrolase_fold"/>
</dbReference>
<reference evidence="3" key="2">
    <citation type="submission" date="2012-08" db="EMBL/GenBank/DDBJ databases">
        <title>Genome sequence of Kazachstania naganishii.</title>
        <authorList>
            <person name="Gordon J.L."/>
            <person name="Armisen D."/>
            <person name="Proux-Wera E."/>
            <person name="OhEigeartaigh S.S."/>
            <person name="Byrne K.P."/>
            <person name="Wolfe K.H."/>
        </authorList>
    </citation>
    <scope>NUCLEOTIDE SEQUENCE [LARGE SCALE GENOMIC DNA]</scope>
    <source>
        <strain evidence="3">ATCC MYA-139 / BCRC 22969 / CBS 8797 / CCRC 22969 / KCTC 17520 / NBRC 10181 / NCYC 3082</strain>
    </source>
</reference>
<organism evidence="2 3">
    <name type="scientific">Huiozyma naganishii (strain ATCC MYA-139 / BCRC 22969 / CBS 8797 / KCTC 17520 / NBRC 10181 / NCYC 3082 / Yp74L-3)</name>
    <name type="common">Yeast</name>
    <name type="synonym">Kazachstania naganishii</name>
    <dbReference type="NCBI Taxonomy" id="1071383"/>
    <lineage>
        <taxon>Eukaryota</taxon>
        <taxon>Fungi</taxon>
        <taxon>Dikarya</taxon>
        <taxon>Ascomycota</taxon>
        <taxon>Saccharomycotina</taxon>
        <taxon>Saccharomycetes</taxon>
        <taxon>Saccharomycetales</taxon>
        <taxon>Saccharomycetaceae</taxon>
        <taxon>Huiozyma</taxon>
    </lineage>
</organism>
<gene>
    <name evidence="2" type="primary">KNAG0E00220</name>
    <name evidence="2" type="ordered locus">KNAG_0E00220</name>
</gene>
<dbReference type="RefSeq" id="XP_022464536.1">
    <property type="nucleotide sequence ID" value="XM_022607995.1"/>
</dbReference>
<dbReference type="SUPFAM" id="SSF53474">
    <property type="entry name" value="alpha/beta-Hydrolases"/>
    <property type="match status" value="1"/>
</dbReference>
<keyword evidence="3" id="KW-1185">Reference proteome</keyword>
<proteinExistence type="predicted"/>
<dbReference type="STRING" id="1071383.J7R603"/>
<dbReference type="Proteomes" id="UP000006310">
    <property type="component" value="Chromosome 5"/>
</dbReference>
<dbReference type="AlphaFoldDB" id="J7R603"/>
<dbReference type="EMBL" id="HE978318">
    <property type="protein sequence ID" value="CCK70290.1"/>
    <property type="molecule type" value="Genomic_DNA"/>
</dbReference>
<dbReference type="OrthoDB" id="17560at2759"/>
<protein>
    <recommendedName>
        <fullName evidence="1">Dienelactone hydrolase domain-containing protein</fullName>
    </recommendedName>
</protein>
<evidence type="ECO:0000313" key="2">
    <source>
        <dbReference type="EMBL" id="CCK70290.1"/>
    </source>
</evidence>
<dbReference type="Gene3D" id="3.40.50.1820">
    <property type="entry name" value="alpha/beta hydrolase"/>
    <property type="match status" value="1"/>
</dbReference>
<evidence type="ECO:0000259" key="1">
    <source>
        <dbReference type="Pfam" id="PF01738"/>
    </source>
</evidence>
<dbReference type="OMA" id="GDNPHTP"/>
<sequence length="250" mass="27335">MASNPPGKCCFKGFYHEGEPKGSFQRVYGLDTYVAQGDTQQPNRVIVVLTDVYGNKLNNVKLIADQLAKGACARVLVPDILKGDEITDLSGNVDFPKWLQGHTPDITEPIVNGFMEQLHAECNPGAQIGVVGYCFGAKFAVQLLDPAHKAGATVGAIAHPSFVSLEELAAIGAHRPLLVSAAETDQIFTPELRHSSEEKLNEIGAMYQLDLFAGTQHGFAARGDVSDRRVKYAKEKALLDQIHWFNHFFK</sequence>
<dbReference type="GO" id="GO:0016787">
    <property type="term" value="F:hydrolase activity"/>
    <property type="evidence" value="ECO:0007669"/>
    <property type="project" value="InterPro"/>
</dbReference>
<dbReference type="KEGG" id="kng:KNAG_0E00220"/>
<accession>J7R603</accession>
<reference evidence="2 3" key="1">
    <citation type="journal article" date="2011" name="Proc. Natl. Acad. Sci. U.S.A.">
        <title>Evolutionary erosion of yeast sex chromosomes by mating-type switching accidents.</title>
        <authorList>
            <person name="Gordon J.L."/>
            <person name="Armisen D."/>
            <person name="Proux-Wera E."/>
            <person name="Oheigeartaigh S.S."/>
            <person name="Byrne K.P."/>
            <person name="Wolfe K.H."/>
        </authorList>
    </citation>
    <scope>NUCLEOTIDE SEQUENCE [LARGE SCALE GENOMIC DNA]</scope>
    <source>
        <strain evidence="3">ATCC MYA-139 / BCRC 22969 / CBS 8797 / CCRC 22969 / KCTC 17520 / NBRC 10181 / NCYC 3082</strain>
    </source>
</reference>
<dbReference type="eggNOG" id="KOG3043">
    <property type="taxonomic scope" value="Eukaryota"/>
</dbReference>
<feature type="domain" description="Dienelactone hydrolase" evidence="1">
    <location>
        <begin position="30"/>
        <end position="248"/>
    </location>
</feature>
<dbReference type="GeneID" id="34525990"/>
<name>J7R603_HUIN7</name>
<dbReference type="PANTHER" id="PTHR17630:SF44">
    <property type="entry name" value="PROTEIN AIM2"/>
    <property type="match status" value="1"/>
</dbReference>
<dbReference type="InterPro" id="IPR002925">
    <property type="entry name" value="Dienelactn_hydro"/>
</dbReference>
<dbReference type="PANTHER" id="PTHR17630">
    <property type="entry name" value="DIENELACTONE HYDROLASE"/>
    <property type="match status" value="1"/>
</dbReference>
<dbReference type="Pfam" id="PF01738">
    <property type="entry name" value="DLH"/>
    <property type="match status" value="1"/>
</dbReference>
<evidence type="ECO:0000313" key="3">
    <source>
        <dbReference type="Proteomes" id="UP000006310"/>
    </source>
</evidence>
<dbReference type="HOGENOM" id="CLU_054590_2_1_1"/>